<feature type="compositionally biased region" description="Polar residues" evidence="2">
    <location>
        <begin position="59"/>
        <end position="69"/>
    </location>
</feature>
<evidence type="ECO:0000256" key="1">
    <source>
        <dbReference type="SAM" id="Coils"/>
    </source>
</evidence>
<gene>
    <name evidence="3" type="ORF">M0813_10680</name>
</gene>
<feature type="compositionally biased region" description="Basic and acidic residues" evidence="2">
    <location>
        <begin position="132"/>
        <end position="141"/>
    </location>
</feature>
<dbReference type="EMBL" id="JAOAOG010000342">
    <property type="protein sequence ID" value="KAJ6226464.1"/>
    <property type="molecule type" value="Genomic_DNA"/>
</dbReference>
<keyword evidence="4" id="KW-1185">Reference proteome</keyword>
<feature type="compositionally biased region" description="Basic and acidic residues" evidence="2">
    <location>
        <begin position="44"/>
        <end position="58"/>
    </location>
</feature>
<feature type="compositionally biased region" description="Basic and acidic residues" evidence="2">
    <location>
        <begin position="1"/>
        <end position="11"/>
    </location>
</feature>
<evidence type="ECO:0000313" key="3">
    <source>
        <dbReference type="EMBL" id="KAJ6226464.1"/>
    </source>
</evidence>
<sequence length="312" mass="37190">MPNEIKKEKFKTPTKNTQSKSKNKKSLPKNLNDKKNKKNQNAKKSKENKNQSSDKKDINSLTKLNNFKSSGAMFFQKIIESPRSFSKIMKKENLNEKKSTNTTFQKIGKNNSSKKANKKNEIKTPRNKKIEKKLSNTEPMKKMNKRRSQSTIRSNKTSKMKKEFDYETIFNNIKNENQKNYQNKNKNDHKDQEYKKKMLFLKKENIKLKENVNFLQESNSLLLKDKEKVVEYYMKKENLGLLDPKKKSKYTKTEQNEFKKLKNAYEEQMVKNINLENNMKTLGDEINRLTTNLEELKREKRIHEKRKKRSNN</sequence>
<proteinExistence type="predicted"/>
<dbReference type="Proteomes" id="UP001150062">
    <property type="component" value="Unassembled WGS sequence"/>
</dbReference>
<feature type="region of interest" description="Disordered" evidence="2">
    <location>
        <begin position="1"/>
        <end position="69"/>
    </location>
</feature>
<comment type="caution">
    <text evidence="3">The sequence shown here is derived from an EMBL/GenBank/DDBJ whole genome shotgun (WGS) entry which is preliminary data.</text>
</comment>
<evidence type="ECO:0000313" key="4">
    <source>
        <dbReference type="Proteomes" id="UP001150062"/>
    </source>
</evidence>
<accession>A0ABQ8X1X6</accession>
<feature type="coiled-coil region" evidence="1">
    <location>
        <begin position="258"/>
        <end position="306"/>
    </location>
</feature>
<evidence type="ECO:0000256" key="2">
    <source>
        <dbReference type="SAM" id="MobiDB-lite"/>
    </source>
</evidence>
<feature type="region of interest" description="Disordered" evidence="2">
    <location>
        <begin position="91"/>
        <end position="158"/>
    </location>
</feature>
<protein>
    <submittedName>
        <fullName evidence="3">Uncharacterized protein</fullName>
    </submittedName>
</protein>
<organism evidence="3 4">
    <name type="scientific">Anaeramoeba flamelloides</name>
    <dbReference type="NCBI Taxonomy" id="1746091"/>
    <lineage>
        <taxon>Eukaryota</taxon>
        <taxon>Metamonada</taxon>
        <taxon>Anaeramoebidae</taxon>
        <taxon>Anaeramoeba</taxon>
    </lineage>
</organism>
<keyword evidence="1" id="KW-0175">Coiled coil</keyword>
<reference evidence="3" key="1">
    <citation type="submission" date="2022-08" db="EMBL/GenBank/DDBJ databases">
        <title>Novel sulfate-reducing endosymbionts in the free-living metamonad Anaeramoeba.</title>
        <authorList>
            <person name="Jerlstrom-Hultqvist J."/>
            <person name="Cepicka I."/>
            <person name="Gallot-Lavallee L."/>
            <person name="Salas-Leiva D."/>
            <person name="Curtis B.A."/>
            <person name="Zahonova K."/>
            <person name="Pipaliya S."/>
            <person name="Dacks J."/>
            <person name="Roger A.J."/>
        </authorList>
    </citation>
    <scope>NUCLEOTIDE SEQUENCE</scope>
    <source>
        <strain evidence="3">Schooner1</strain>
    </source>
</reference>
<name>A0ABQ8X1X6_9EUKA</name>